<dbReference type="AlphaFoldDB" id="A0AB40B873"/>
<dbReference type="Pfam" id="PF14244">
    <property type="entry name" value="Retrotran_gag_3"/>
    <property type="match status" value="1"/>
</dbReference>
<dbReference type="Proteomes" id="UP001515500">
    <property type="component" value="Chromosome 5"/>
</dbReference>
<feature type="domain" description="Retrotransposon Copia-like N-terminal" evidence="2">
    <location>
        <begin position="48"/>
        <end position="92"/>
    </location>
</feature>
<dbReference type="PANTHER" id="PTHR37610">
    <property type="entry name" value="CCHC-TYPE DOMAIN-CONTAINING PROTEIN"/>
    <property type="match status" value="1"/>
</dbReference>
<sequence>MAHTDSNQSSNLISNEALLDPNQSSNLKSNEILLDPTQPSNPYYIGANDNFGTLLVNQPLDSNNYYVWARSMKRALRIKNKLGFIDGSITEPVDPNNKLMEHWLRCNDIIITWLQNTLSIDIKSSTLYADTVRELWIELEHRHAQQNAPRIYELKQGIVNLLQGNDTMSVYFSKLKALFDELLNYESFPNCSCGGLKAIVEHQQRDWVIKFLMGLNGSYKELKAQILLIKPSPSLNEVYSIIQQEENDERYHLLNQIINLLLYL</sequence>
<feature type="region of interest" description="Disordered" evidence="1">
    <location>
        <begin position="1"/>
        <end position="23"/>
    </location>
</feature>
<evidence type="ECO:0000313" key="3">
    <source>
        <dbReference type="Proteomes" id="UP001515500"/>
    </source>
</evidence>
<evidence type="ECO:0000259" key="2">
    <source>
        <dbReference type="Pfam" id="PF14244"/>
    </source>
</evidence>
<protein>
    <submittedName>
        <fullName evidence="4">Uncharacterized protein LOC120260080</fullName>
    </submittedName>
</protein>
<dbReference type="RefSeq" id="XP_039123458.1">
    <property type="nucleotide sequence ID" value="XM_039267524.1"/>
</dbReference>
<reference evidence="4" key="1">
    <citation type="submission" date="2025-08" db="UniProtKB">
        <authorList>
            <consortium name="RefSeq"/>
        </authorList>
    </citation>
    <scope>IDENTIFICATION</scope>
</reference>
<gene>
    <name evidence="4" type="primary">LOC120260080</name>
</gene>
<dbReference type="PANTHER" id="PTHR37610:SF100">
    <property type="entry name" value="COPIA-LIKE POLYPROTEIN_RETROTRANSPOSON"/>
    <property type="match status" value="1"/>
</dbReference>
<proteinExistence type="predicted"/>
<evidence type="ECO:0000256" key="1">
    <source>
        <dbReference type="SAM" id="MobiDB-lite"/>
    </source>
</evidence>
<organism evidence="3 4">
    <name type="scientific">Dioscorea cayennensis subsp. rotundata</name>
    <name type="common">White Guinea yam</name>
    <name type="synonym">Dioscorea rotundata</name>
    <dbReference type="NCBI Taxonomy" id="55577"/>
    <lineage>
        <taxon>Eukaryota</taxon>
        <taxon>Viridiplantae</taxon>
        <taxon>Streptophyta</taxon>
        <taxon>Embryophyta</taxon>
        <taxon>Tracheophyta</taxon>
        <taxon>Spermatophyta</taxon>
        <taxon>Magnoliopsida</taxon>
        <taxon>Liliopsida</taxon>
        <taxon>Dioscoreales</taxon>
        <taxon>Dioscoreaceae</taxon>
        <taxon>Dioscorea</taxon>
    </lineage>
</organism>
<accession>A0AB40B873</accession>
<evidence type="ECO:0000313" key="4">
    <source>
        <dbReference type="RefSeq" id="XP_039123458.1"/>
    </source>
</evidence>
<dbReference type="GeneID" id="120260080"/>
<feature type="compositionally biased region" description="Polar residues" evidence="1">
    <location>
        <begin position="1"/>
        <end position="14"/>
    </location>
</feature>
<name>A0AB40B873_DIOCR</name>
<keyword evidence="3" id="KW-1185">Reference proteome</keyword>
<dbReference type="InterPro" id="IPR029472">
    <property type="entry name" value="Copia-like_N"/>
</dbReference>